<sequence length="82" mass="8878">MVGAVCGHSPEGRPLAAKAANADDRLWARAPLAWGRPPKGNDTRWGCRPRVAAPIRPVGATTDDAHHHRLRKSDSDNHKNKG</sequence>
<name>A0A426X9N2_ENSVE</name>
<protein>
    <submittedName>
        <fullName evidence="2">Uncharacterized protein</fullName>
    </submittedName>
</protein>
<dbReference type="EMBL" id="AMZH03023944">
    <property type="protein sequence ID" value="RRT36189.1"/>
    <property type="molecule type" value="Genomic_DNA"/>
</dbReference>
<proteinExistence type="predicted"/>
<organism evidence="2 3">
    <name type="scientific">Ensete ventricosum</name>
    <name type="common">Abyssinian banana</name>
    <name type="synonym">Musa ensete</name>
    <dbReference type="NCBI Taxonomy" id="4639"/>
    <lineage>
        <taxon>Eukaryota</taxon>
        <taxon>Viridiplantae</taxon>
        <taxon>Streptophyta</taxon>
        <taxon>Embryophyta</taxon>
        <taxon>Tracheophyta</taxon>
        <taxon>Spermatophyta</taxon>
        <taxon>Magnoliopsida</taxon>
        <taxon>Liliopsida</taxon>
        <taxon>Zingiberales</taxon>
        <taxon>Musaceae</taxon>
        <taxon>Ensete</taxon>
    </lineage>
</organism>
<evidence type="ECO:0000313" key="2">
    <source>
        <dbReference type="EMBL" id="RRT36189.1"/>
    </source>
</evidence>
<dbReference type="AlphaFoldDB" id="A0A426X9N2"/>
<reference evidence="2 3" key="1">
    <citation type="journal article" date="2014" name="Agronomy (Basel)">
        <title>A Draft Genome Sequence for Ensete ventricosum, the Drought-Tolerant Tree Against Hunger.</title>
        <authorList>
            <person name="Harrison J."/>
            <person name="Moore K.A."/>
            <person name="Paszkiewicz K."/>
            <person name="Jones T."/>
            <person name="Grant M."/>
            <person name="Ambacheew D."/>
            <person name="Muzemil S."/>
            <person name="Studholme D.J."/>
        </authorList>
    </citation>
    <scope>NUCLEOTIDE SEQUENCE [LARGE SCALE GENOMIC DNA]</scope>
</reference>
<feature type="compositionally biased region" description="Basic and acidic residues" evidence="1">
    <location>
        <begin position="72"/>
        <end position="82"/>
    </location>
</feature>
<gene>
    <name evidence="2" type="ORF">B296_00056155</name>
</gene>
<evidence type="ECO:0000256" key="1">
    <source>
        <dbReference type="SAM" id="MobiDB-lite"/>
    </source>
</evidence>
<comment type="caution">
    <text evidence="2">The sequence shown here is derived from an EMBL/GenBank/DDBJ whole genome shotgun (WGS) entry which is preliminary data.</text>
</comment>
<evidence type="ECO:0000313" key="3">
    <source>
        <dbReference type="Proteomes" id="UP000287651"/>
    </source>
</evidence>
<feature type="region of interest" description="Disordered" evidence="1">
    <location>
        <begin position="56"/>
        <end position="82"/>
    </location>
</feature>
<dbReference type="Proteomes" id="UP000287651">
    <property type="component" value="Unassembled WGS sequence"/>
</dbReference>
<accession>A0A426X9N2</accession>